<dbReference type="Gene3D" id="3.30.420.10">
    <property type="entry name" value="Ribonuclease H-like superfamily/Ribonuclease H"/>
    <property type="match status" value="1"/>
</dbReference>
<dbReference type="AlphaFoldDB" id="A0A395IYD6"/>
<keyword evidence="4" id="KW-1185">Reference proteome</keyword>
<feature type="domain" description="RNase H type-1" evidence="2">
    <location>
        <begin position="41"/>
        <end position="75"/>
    </location>
</feature>
<dbReference type="Proteomes" id="UP000249056">
    <property type="component" value="Unassembled WGS sequence"/>
</dbReference>
<dbReference type="InterPro" id="IPR036397">
    <property type="entry name" value="RNaseH_sf"/>
</dbReference>
<dbReference type="GO" id="GO:0003676">
    <property type="term" value="F:nucleic acid binding"/>
    <property type="evidence" value="ECO:0007669"/>
    <property type="project" value="InterPro"/>
</dbReference>
<organism evidence="3 4">
    <name type="scientific">Monilinia fructigena</name>
    <dbReference type="NCBI Taxonomy" id="38457"/>
    <lineage>
        <taxon>Eukaryota</taxon>
        <taxon>Fungi</taxon>
        <taxon>Dikarya</taxon>
        <taxon>Ascomycota</taxon>
        <taxon>Pezizomycotina</taxon>
        <taxon>Leotiomycetes</taxon>
        <taxon>Helotiales</taxon>
        <taxon>Sclerotiniaceae</taxon>
        <taxon>Monilinia</taxon>
    </lineage>
</organism>
<dbReference type="GO" id="GO:0004523">
    <property type="term" value="F:RNA-DNA hybrid ribonuclease activity"/>
    <property type="evidence" value="ECO:0007669"/>
    <property type="project" value="InterPro"/>
</dbReference>
<gene>
    <name evidence="3" type="ORF">DID88_001375</name>
</gene>
<feature type="region of interest" description="Disordered" evidence="1">
    <location>
        <begin position="70"/>
        <end position="90"/>
    </location>
</feature>
<dbReference type="Pfam" id="PF00075">
    <property type="entry name" value="RNase_H"/>
    <property type="match status" value="1"/>
</dbReference>
<dbReference type="OrthoDB" id="407198at2759"/>
<comment type="caution">
    <text evidence="3">The sequence shown here is derived from an EMBL/GenBank/DDBJ whole genome shotgun (WGS) entry which is preliminary data.</text>
</comment>
<evidence type="ECO:0000313" key="3">
    <source>
        <dbReference type="EMBL" id="RAL65270.1"/>
    </source>
</evidence>
<proteinExistence type="predicted"/>
<reference evidence="3 4" key="1">
    <citation type="submission" date="2018-06" db="EMBL/GenBank/DDBJ databases">
        <title>Genome Sequence of the Brown Rot Fungal Pathogen Monilinia fructigena.</title>
        <authorList>
            <person name="Landi L."/>
            <person name="De Miccolis Angelini R.M."/>
            <person name="Pollastro S."/>
            <person name="Abate D."/>
            <person name="Faretra F."/>
            <person name="Romanazzi G."/>
        </authorList>
    </citation>
    <scope>NUCLEOTIDE SEQUENCE [LARGE SCALE GENOMIC DNA]</scope>
    <source>
        <strain evidence="3 4">Mfrg269</strain>
    </source>
</reference>
<name>A0A395IYD6_9HELO</name>
<protein>
    <recommendedName>
        <fullName evidence="2">RNase H type-1 domain-containing protein</fullName>
    </recommendedName>
</protein>
<accession>A0A395IYD6</accession>
<evidence type="ECO:0000313" key="4">
    <source>
        <dbReference type="Proteomes" id="UP000249056"/>
    </source>
</evidence>
<dbReference type="InterPro" id="IPR012337">
    <property type="entry name" value="RNaseH-like_sf"/>
</dbReference>
<dbReference type="SUPFAM" id="SSF53098">
    <property type="entry name" value="Ribonuclease H-like"/>
    <property type="match status" value="1"/>
</dbReference>
<evidence type="ECO:0000259" key="2">
    <source>
        <dbReference type="Pfam" id="PF00075"/>
    </source>
</evidence>
<dbReference type="EMBL" id="QKRW01000011">
    <property type="protein sequence ID" value="RAL65270.1"/>
    <property type="molecule type" value="Genomic_DNA"/>
</dbReference>
<sequence>MCTGYPPAYRRADMDVHRQHLGDMVHAGKRVQHLPVAFLECHTLIDRYKVGIKWSPGHMGIEGNEAADELANTGAKRGTDRRRSLSGAYD</sequence>
<evidence type="ECO:0000256" key="1">
    <source>
        <dbReference type="SAM" id="MobiDB-lite"/>
    </source>
</evidence>
<dbReference type="InterPro" id="IPR002156">
    <property type="entry name" value="RNaseH_domain"/>
</dbReference>